<evidence type="ECO:0000256" key="1">
    <source>
        <dbReference type="SAM" id="MobiDB-lite"/>
    </source>
</evidence>
<feature type="compositionally biased region" description="Basic and acidic residues" evidence="1">
    <location>
        <begin position="241"/>
        <end position="263"/>
    </location>
</feature>
<feature type="region of interest" description="Disordered" evidence="1">
    <location>
        <begin position="69"/>
        <end position="198"/>
    </location>
</feature>
<evidence type="ECO:0000313" key="3">
    <source>
        <dbReference type="Proteomes" id="UP000784294"/>
    </source>
</evidence>
<reference evidence="2" key="1">
    <citation type="submission" date="2018-11" db="EMBL/GenBank/DDBJ databases">
        <authorList>
            <consortium name="Pathogen Informatics"/>
        </authorList>
    </citation>
    <scope>NUCLEOTIDE SEQUENCE</scope>
</reference>
<feature type="region of interest" description="Disordered" evidence="1">
    <location>
        <begin position="211"/>
        <end position="263"/>
    </location>
</feature>
<comment type="caution">
    <text evidence="2">The sequence shown here is derived from an EMBL/GenBank/DDBJ whole genome shotgun (WGS) entry which is preliminary data.</text>
</comment>
<dbReference type="AlphaFoldDB" id="A0A3S5APC7"/>
<dbReference type="EMBL" id="CAAALY010271597">
    <property type="protein sequence ID" value="VEL41906.1"/>
    <property type="molecule type" value="Genomic_DNA"/>
</dbReference>
<feature type="compositionally biased region" description="Basic and acidic residues" evidence="1">
    <location>
        <begin position="147"/>
        <end position="160"/>
    </location>
</feature>
<evidence type="ECO:0000313" key="2">
    <source>
        <dbReference type="EMBL" id="VEL41906.1"/>
    </source>
</evidence>
<sequence length="263" mass="28804">MYPGDASSSSDLAGFHFLTEIEANAEAESNCFLPGPSTSQKTQSGRSTGFLQHTQRQLYHFGEIQKKSSFTSQPHLAPRVATETPTTGSSKATRQPPHAHTFSHAATENAIDLPRQPEVTDTVGLSKCAGPGSGSGPGAVAWSAPPEGDKTCLHPTRVAERGQSLPSKPSPVTKPKRSTDPDNSESHSPAPRPTKQLPLEPLFHHHHHRIPQFQHHAHHHHHHHHHHHEHQNQSQMTLGVSKDHQSASRKCGCSDRIAREKSY</sequence>
<feature type="compositionally biased region" description="Basic residues" evidence="1">
    <location>
        <begin position="211"/>
        <end position="229"/>
    </location>
</feature>
<organism evidence="2 3">
    <name type="scientific">Protopolystoma xenopodis</name>
    <dbReference type="NCBI Taxonomy" id="117903"/>
    <lineage>
        <taxon>Eukaryota</taxon>
        <taxon>Metazoa</taxon>
        <taxon>Spiralia</taxon>
        <taxon>Lophotrochozoa</taxon>
        <taxon>Platyhelminthes</taxon>
        <taxon>Monogenea</taxon>
        <taxon>Polyopisthocotylea</taxon>
        <taxon>Polystomatidea</taxon>
        <taxon>Polystomatidae</taxon>
        <taxon>Protopolystoma</taxon>
    </lineage>
</organism>
<accession>A0A3S5APC7</accession>
<proteinExistence type="predicted"/>
<dbReference type="Proteomes" id="UP000784294">
    <property type="component" value="Unassembled WGS sequence"/>
</dbReference>
<gene>
    <name evidence="2" type="ORF">PXEA_LOCUS35346</name>
</gene>
<protein>
    <submittedName>
        <fullName evidence="2">Uncharacterized protein</fullName>
    </submittedName>
</protein>
<name>A0A3S5APC7_9PLAT</name>
<keyword evidence="3" id="KW-1185">Reference proteome</keyword>
<feature type="compositionally biased region" description="Polar residues" evidence="1">
    <location>
        <begin position="83"/>
        <end position="93"/>
    </location>
</feature>